<evidence type="ECO:0000313" key="2">
    <source>
        <dbReference type="EMBL" id="MCC4309080.1"/>
    </source>
</evidence>
<organism evidence="2 3">
    <name type="scientific">Alloalcanivorax marinus</name>
    <dbReference type="NCBI Taxonomy" id="1177169"/>
    <lineage>
        <taxon>Bacteria</taxon>
        <taxon>Pseudomonadati</taxon>
        <taxon>Pseudomonadota</taxon>
        <taxon>Gammaproteobacteria</taxon>
        <taxon>Oceanospirillales</taxon>
        <taxon>Alcanivoracaceae</taxon>
        <taxon>Alloalcanivorax</taxon>
    </lineage>
</organism>
<dbReference type="GO" id="GO:0005737">
    <property type="term" value="C:cytoplasm"/>
    <property type="evidence" value="ECO:0007669"/>
    <property type="project" value="TreeGrafter"/>
</dbReference>
<keyword evidence="3" id="KW-1185">Reference proteome</keyword>
<sequence length="327" mass="35541">MNTRKALVTGGSGFVGGRLIQRMRSQGWEVRALARSPSAAQRVAALGAEAASGNLDDPPALKRSLEGCDAVIHVAAVFKLWGGKDEFERANVQGTRNLLEAAAATSTVRRFVQVGAAAVVMGDMQPMTRADESLPRQERPWAPYSASKARAEALVLGANDPDHFETVVIRPPMIWGQGMPTLDKMIENVRAGQFRWVGDGSQAMSTAHVDNVCHAALLALERGTSGQAYFISDGRDGTLREVMTALLRSRGIDAPTASVPLPVAWLLARCMEWGWRVFKRPGEPPITRQMLRLIGQPFTLNIAKAERELGYRPIVSWEQGLAAMQST</sequence>
<evidence type="ECO:0000313" key="3">
    <source>
        <dbReference type="Proteomes" id="UP001108027"/>
    </source>
</evidence>
<dbReference type="Gene3D" id="3.40.50.720">
    <property type="entry name" value="NAD(P)-binding Rossmann-like Domain"/>
    <property type="match status" value="1"/>
</dbReference>
<dbReference type="InterPro" id="IPR002225">
    <property type="entry name" value="3Beta_OHSteriod_DH/Estase"/>
</dbReference>
<dbReference type="Proteomes" id="UP001108027">
    <property type="component" value="Unassembled WGS sequence"/>
</dbReference>
<dbReference type="InterPro" id="IPR051783">
    <property type="entry name" value="NAD(P)-dependent_oxidoreduct"/>
</dbReference>
<dbReference type="GO" id="GO:0006694">
    <property type="term" value="P:steroid biosynthetic process"/>
    <property type="evidence" value="ECO:0007669"/>
    <property type="project" value="InterPro"/>
</dbReference>
<dbReference type="GO" id="GO:0004029">
    <property type="term" value="F:aldehyde dehydrogenase (NAD+) activity"/>
    <property type="evidence" value="ECO:0007669"/>
    <property type="project" value="TreeGrafter"/>
</dbReference>
<name>A0A9Q3UMS6_9GAMM</name>
<gene>
    <name evidence="2" type="ORF">LL252_10905</name>
</gene>
<comment type="caution">
    <text evidence="2">The sequence shown here is derived from an EMBL/GenBank/DDBJ whole genome shotgun (WGS) entry which is preliminary data.</text>
</comment>
<dbReference type="GO" id="GO:0016616">
    <property type="term" value="F:oxidoreductase activity, acting on the CH-OH group of donors, NAD or NADP as acceptor"/>
    <property type="evidence" value="ECO:0007669"/>
    <property type="project" value="InterPro"/>
</dbReference>
<feature type="domain" description="3-beta hydroxysteroid dehydrogenase/isomerase" evidence="1">
    <location>
        <begin position="7"/>
        <end position="257"/>
    </location>
</feature>
<dbReference type="EMBL" id="JAJGNA010000012">
    <property type="protein sequence ID" value="MCC4309080.1"/>
    <property type="molecule type" value="Genomic_DNA"/>
</dbReference>
<dbReference type="SUPFAM" id="SSF51735">
    <property type="entry name" value="NAD(P)-binding Rossmann-fold domains"/>
    <property type="match status" value="1"/>
</dbReference>
<dbReference type="InterPro" id="IPR036291">
    <property type="entry name" value="NAD(P)-bd_dom_sf"/>
</dbReference>
<evidence type="ECO:0000259" key="1">
    <source>
        <dbReference type="Pfam" id="PF01073"/>
    </source>
</evidence>
<accession>A0A9Q3UMS6</accession>
<dbReference type="RefSeq" id="WP_228234029.1">
    <property type="nucleotide sequence ID" value="NZ_JAJGNA010000012.1"/>
</dbReference>
<proteinExistence type="predicted"/>
<protein>
    <submittedName>
        <fullName evidence="2">NAD-dependent epimerase/dehydratase family protein</fullName>
    </submittedName>
</protein>
<dbReference type="PANTHER" id="PTHR48079:SF6">
    <property type="entry name" value="NAD(P)-BINDING DOMAIN-CONTAINING PROTEIN-RELATED"/>
    <property type="match status" value="1"/>
</dbReference>
<reference evidence="2" key="1">
    <citation type="submission" date="2021-10" db="EMBL/GenBank/DDBJ databases">
        <title>The diversity and Nitrogen Metabolism of Culturable Nitrate-Utilizing Bacteria Within the Oxygen Minimum Zone of the Changjiang (Yangtze River)Estuary.</title>
        <authorList>
            <person name="Zhang D."/>
            <person name="Zheng J."/>
            <person name="Liu S."/>
            <person name="He W."/>
        </authorList>
    </citation>
    <scope>NUCLEOTIDE SEQUENCE</scope>
    <source>
        <strain evidence="2">FXH-223</strain>
    </source>
</reference>
<dbReference type="AlphaFoldDB" id="A0A9Q3UMS6"/>
<dbReference type="Pfam" id="PF01073">
    <property type="entry name" value="3Beta_HSD"/>
    <property type="match status" value="1"/>
</dbReference>
<dbReference type="PANTHER" id="PTHR48079">
    <property type="entry name" value="PROTEIN YEEZ"/>
    <property type="match status" value="1"/>
</dbReference>